<evidence type="ECO:0008006" key="5">
    <source>
        <dbReference type="Google" id="ProtNLM"/>
    </source>
</evidence>
<name>A0A8S1VHA9_PAROT</name>
<keyword evidence="4" id="KW-1185">Reference proteome</keyword>
<keyword evidence="2" id="KW-0812">Transmembrane</keyword>
<proteinExistence type="predicted"/>
<sequence length="386" mass="46092">MSDIQEQITPNERAKEISQAKTPENPDDIQKTKPEEPKYFYRLLLTQLAVILVSTFLPTKRYFFYSYSHYPRSGITFDEYCTKYEKCRQSYYYYNSQYYYQDQNQYEVWKNSVVQDITVYSNLYYCSFFIFPALLVIQSVFRNCQLFKQRQKLFHYLQYPFLSLFIQVCTHEIKSSDYSSIFYHLRILLIYKIGIVGFFYFNQKFMKWQLEFKSTTQKLVNGSFVLICFKELLNCISQSRSSWIPHILFLLYTQVYLLHLNSNLFQENNKYAIQNRSVLQLTKQKLQSFFDVQDVYREVAQTYFVISKKIMYSSIGGIFVAIILRDWILKLQNVLVLSGIFLILGWDTSLVSTSSRLSKRDQYQAASLFILDFMLPMRNIVLAFLA</sequence>
<feature type="transmembrane region" description="Helical" evidence="2">
    <location>
        <begin position="334"/>
        <end position="353"/>
    </location>
</feature>
<evidence type="ECO:0000256" key="2">
    <source>
        <dbReference type="SAM" id="Phobius"/>
    </source>
</evidence>
<dbReference type="Proteomes" id="UP000683925">
    <property type="component" value="Unassembled WGS sequence"/>
</dbReference>
<reference evidence="3" key="1">
    <citation type="submission" date="2021-01" db="EMBL/GenBank/DDBJ databases">
        <authorList>
            <consortium name="Genoscope - CEA"/>
            <person name="William W."/>
        </authorList>
    </citation>
    <scope>NUCLEOTIDE SEQUENCE</scope>
</reference>
<feature type="transmembrane region" description="Helical" evidence="2">
    <location>
        <begin position="181"/>
        <end position="201"/>
    </location>
</feature>
<feature type="region of interest" description="Disordered" evidence="1">
    <location>
        <begin position="1"/>
        <end position="32"/>
    </location>
</feature>
<comment type="caution">
    <text evidence="3">The sequence shown here is derived from an EMBL/GenBank/DDBJ whole genome shotgun (WGS) entry which is preliminary data.</text>
</comment>
<dbReference type="OrthoDB" id="298638at2759"/>
<dbReference type="OMA" id="QSVFRNC"/>
<keyword evidence="2" id="KW-0472">Membrane</keyword>
<dbReference type="AlphaFoldDB" id="A0A8S1VHA9"/>
<feature type="compositionally biased region" description="Polar residues" evidence="1">
    <location>
        <begin position="1"/>
        <end position="10"/>
    </location>
</feature>
<protein>
    <recommendedName>
        <fullName evidence="5">Transmembrane protein</fullName>
    </recommendedName>
</protein>
<keyword evidence="2" id="KW-1133">Transmembrane helix</keyword>
<organism evidence="3 4">
    <name type="scientific">Paramecium octaurelia</name>
    <dbReference type="NCBI Taxonomy" id="43137"/>
    <lineage>
        <taxon>Eukaryota</taxon>
        <taxon>Sar</taxon>
        <taxon>Alveolata</taxon>
        <taxon>Ciliophora</taxon>
        <taxon>Intramacronucleata</taxon>
        <taxon>Oligohymenophorea</taxon>
        <taxon>Peniculida</taxon>
        <taxon>Parameciidae</taxon>
        <taxon>Paramecium</taxon>
    </lineage>
</organism>
<feature type="transmembrane region" description="Helical" evidence="2">
    <location>
        <begin position="153"/>
        <end position="169"/>
    </location>
</feature>
<gene>
    <name evidence="3" type="ORF">POCTA_138.1.T0680199</name>
</gene>
<dbReference type="EMBL" id="CAJJDP010000067">
    <property type="protein sequence ID" value="CAD8177238.1"/>
    <property type="molecule type" value="Genomic_DNA"/>
</dbReference>
<accession>A0A8S1VHA9</accession>
<feature type="transmembrane region" description="Helical" evidence="2">
    <location>
        <begin position="122"/>
        <end position="141"/>
    </location>
</feature>
<evidence type="ECO:0000313" key="4">
    <source>
        <dbReference type="Proteomes" id="UP000683925"/>
    </source>
</evidence>
<evidence type="ECO:0000256" key="1">
    <source>
        <dbReference type="SAM" id="MobiDB-lite"/>
    </source>
</evidence>
<feature type="transmembrane region" description="Helical" evidence="2">
    <location>
        <begin position="39"/>
        <end position="57"/>
    </location>
</feature>
<feature type="transmembrane region" description="Helical" evidence="2">
    <location>
        <begin position="310"/>
        <end position="328"/>
    </location>
</feature>
<evidence type="ECO:0000313" key="3">
    <source>
        <dbReference type="EMBL" id="CAD8177238.1"/>
    </source>
</evidence>